<gene>
    <name evidence="2" type="ORF">FPZ22_07975</name>
</gene>
<dbReference type="PROSITE" id="PS50106">
    <property type="entry name" value="PDZ"/>
    <property type="match status" value="1"/>
</dbReference>
<protein>
    <submittedName>
        <fullName evidence="2">PDZ domain-containing protein</fullName>
    </submittedName>
</protein>
<dbReference type="SUPFAM" id="SSF50156">
    <property type="entry name" value="PDZ domain-like"/>
    <property type="match status" value="1"/>
</dbReference>
<accession>A0A518N4J0</accession>
<reference evidence="2 3" key="1">
    <citation type="submission" date="2019-07" db="EMBL/GenBank/DDBJ databases">
        <title>Full genome sequence of Luteimonas sp. Gr-4.</title>
        <authorList>
            <person name="Im W.-T."/>
        </authorList>
    </citation>
    <scope>NUCLEOTIDE SEQUENCE [LARGE SCALE GENOMIC DNA]</scope>
    <source>
        <strain evidence="2 3">Gr-4</strain>
    </source>
</reference>
<dbReference type="Gene3D" id="2.30.42.10">
    <property type="match status" value="1"/>
</dbReference>
<dbReference type="InterPro" id="IPR036034">
    <property type="entry name" value="PDZ_sf"/>
</dbReference>
<name>A0A518N4J0_9GAMM</name>
<keyword evidence="3" id="KW-1185">Reference proteome</keyword>
<feature type="domain" description="PDZ" evidence="1">
    <location>
        <begin position="38"/>
        <end position="114"/>
    </location>
</feature>
<dbReference type="AlphaFoldDB" id="A0A518N4J0"/>
<evidence type="ECO:0000313" key="3">
    <source>
        <dbReference type="Proteomes" id="UP000316584"/>
    </source>
</evidence>
<dbReference type="InterPro" id="IPR041489">
    <property type="entry name" value="PDZ_6"/>
</dbReference>
<dbReference type="Proteomes" id="UP000316584">
    <property type="component" value="Chromosome"/>
</dbReference>
<dbReference type="OrthoDB" id="5953789at2"/>
<dbReference type="Pfam" id="PF17820">
    <property type="entry name" value="PDZ_6"/>
    <property type="match status" value="1"/>
</dbReference>
<sequence>MHALSLARWHVKPLSAILYALLLVGILGPGVALAKPRLGFSVAIATDGFFSATLAEVKVASVHAGSASEKAGLKAGDLIVEVNGLPIKGASGLAMKKVLADVKPGEHLLLKVQRAGEGVMLIDIIAGT</sequence>
<dbReference type="InterPro" id="IPR001478">
    <property type="entry name" value="PDZ"/>
</dbReference>
<dbReference type="EMBL" id="CP042218">
    <property type="protein sequence ID" value="QDW66839.1"/>
    <property type="molecule type" value="Genomic_DNA"/>
</dbReference>
<evidence type="ECO:0000313" key="2">
    <source>
        <dbReference type="EMBL" id="QDW66839.1"/>
    </source>
</evidence>
<proteinExistence type="predicted"/>
<dbReference type="KEGG" id="lug:FPZ22_07975"/>
<organism evidence="2 3">
    <name type="scientific">Luteimonas granuli</name>
    <dbReference type="NCBI Taxonomy" id="1176533"/>
    <lineage>
        <taxon>Bacteria</taxon>
        <taxon>Pseudomonadati</taxon>
        <taxon>Pseudomonadota</taxon>
        <taxon>Gammaproteobacteria</taxon>
        <taxon>Lysobacterales</taxon>
        <taxon>Lysobacteraceae</taxon>
        <taxon>Luteimonas</taxon>
    </lineage>
</organism>
<dbReference type="SMART" id="SM00228">
    <property type="entry name" value="PDZ"/>
    <property type="match status" value="1"/>
</dbReference>
<evidence type="ECO:0000259" key="1">
    <source>
        <dbReference type="PROSITE" id="PS50106"/>
    </source>
</evidence>